<protein>
    <submittedName>
        <fullName evidence="2">Uncharacterized protein</fullName>
    </submittedName>
</protein>
<dbReference type="EMBL" id="BQFW01000015">
    <property type="protein sequence ID" value="GJJ78614.1"/>
    <property type="molecule type" value="Genomic_DNA"/>
</dbReference>
<dbReference type="Proteomes" id="UP000827284">
    <property type="component" value="Unassembled WGS sequence"/>
</dbReference>
<accession>A0A9P3HKX4</accession>
<reference evidence="2" key="2">
    <citation type="journal article" date="2022" name="Microbiol. Resour. Announc.">
        <title>Whole-Genome Sequence of Entomortierella parvispora E1425, a Mucoromycotan Fungus Associated with Burkholderiaceae-Related Endosymbiotic Bacteria.</title>
        <authorList>
            <person name="Herlambang A."/>
            <person name="Guo Y."/>
            <person name="Takashima Y."/>
            <person name="Narisawa K."/>
            <person name="Ohta H."/>
            <person name="Nishizawa T."/>
        </authorList>
    </citation>
    <scope>NUCLEOTIDE SEQUENCE</scope>
    <source>
        <strain evidence="2">E1425</strain>
    </source>
</reference>
<dbReference type="OrthoDB" id="2406991at2759"/>
<evidence type="ECO:0000256" key="1">
    <source>
        <dbReference type="SAM" id="MobiDB-lite"/>
    </source>
</evidence>
<name>A0A9P3HKX4_9FUNG</name>
<evidence type="ECO:0000313" key="3">
    <source>
        <dbReference type="Proteomes" id="UP000827284"/>
    </source>
</evidence>
<evidence type="ECO:0000313" key="2">
    <source>
        <dbReference type="EMBL" id="GJJ78614.1"/>
    </source>
</evidence>
<feature type="region of interest" description="Disordered" evidence="1">
    <location>
        <begin position="1"/>
        <end position="20"/>
    </location>
</feature>
<proteinExistence type="predicted"/>
<comment type="caution">
    <text evidence="2">The sequence shown here is derived from an EMBL/GenBank/DDBJ whole genome shotgun (WGS) entry which is preliminary data.</text>
</comment>
<feature type="compositionally biased region" description="Low complexity" evidence="1">
    <location>
        <begin position="83"/>
        <end position="112"/>
    </location>
</feature>
<organism evidence="2 3">
    <name type="scientific">Entomortierella parvispora</name>
    <dbReference type="NCBI Taxonomy" id="205924"/>
    <lineage>
        <taxon>Eukaryota</taxon>
        <taxon>Fungi</taxon>
        <taxon>Fungi incertae sedis</taxon>
        <taxon>Mucoromycota</taxon>
        <taxon>Mortierellomycotina</taxon>
        <taxon>Mortierellomycetes</taxon>
        <taxon>Mortierellales</taxon>
        <taxon>Mortierellaceae</taxon>
        <taxon>Entomortierella</taxon>
    </lineage>
</organism>
<gene>
    <name evidence="2" type="ORF">EMPS_10973</name>
</gene>
<keyword evidence="3" id="KW-1185">Reference proteome</keyword>
<feature type="region of interest" description="Disordered" evidence="1">
    <location>
        <begin position="72"/>
        <end position="112"/>
    </location>
</feature>
<sequence length="223" mass="24028">MKTEHDSDTEETGLQSVVDEGECADVKKSTQACTEDFAAAPVVVDLSSSTITATELDQSSFSWSGLDAGCHIIRQTDHPPPSSTSGSLSKSDQEQSSASSSASYSRSGPWSSSSIFTTQSARQSPGLIHMDGSVYAAVPISSEVHIIPKSSRDFQWNGDLFLKPHQRRSLGIDHLFTSGNNVSHDGHSEQRSDHSQLASDTTVMVHEIRLDDHETAGILPSWP</sequence>
<dbReference type="AlphaFoldDB" id="A0A9P3HKX4"/>
<reference evidence="2" key="1">
    <citation type="submission" date="2021-11" db="EMBL/GenBank/DDBJ databases">
        <authorList>
            <person name="Herlambang A."/>
            <person name="Guo Y."/>
            <person name="Takashima Y."/>
            <person name="Nishizawa T."/>
        </authorList>
    </citation>
    <scope>NUCLEOTIDE SEQUENCE</scope>
    <source>
        <strain evidence="2">E1425</strain>
    </source>
</reference>